<dbReference type="Proteomes" id="UP000001015">
    <property type="component" value="Chromosome"/>
</dbReference>
<dbReference type="PANTHER" id="PTHR34860">
    <property type="entry name" value="REPRESSOR-LIKE PROTEIN SSO7C3"/>
    <property type="match status" value="1"/>
</dbReference>
<feature type="domain" description="SpoVT-AbrB" evidence="1">
    <location>
        <begin position="18"/>
        <end position="63"/>
    </location>
</feature>
<sequence length="95" mass="10901">MFYNFLLYLVIHVNYALDALTRNYQITIPSTIRNRLNIRVGDRLLVYVENNRIIIEKKSGNIASLGLRLGRKFTDEDINKIIAEAGEEIGRDSSS</sequence>
<dbReference type="InterPro" id="IPR052975">
    <property type="entry name" value="Repressor-like_regulatory"/>
</dbReference>
<evidence type="ECO:0000259" key="1">
    <source>
        <dbReference type="SMART" id="SM00966"/>
    </source>
</evidence>
<dbReference type="PATRIC" id="fig|273063.9.peg.1017"/>
<keyword evidence="3" id="KW-1185">Reference proteome</keyword>
<dbReference type="EMBL" id="BA000023">
    <property type="protein sequence ID" value="BAB65920.1"/>
    <property type="molecule type" value="Genomic_DNA"/>
</dbReference>
<dbReference type="NCBIfam" id="TIGR01439">
    <property type="entry name" value="lp_hng_hel_AbrB"/>
    <property type="match status" value="1"/>
</dbReference>
<dbReference type="KEGG" id="sto:STK_09065"/>
<dbReference type="eggNOG" id="arCOG00816">
    <property type="taxonomic scope" value="Archaea"/>
</dbReference>
<dbReference type="Pfam" id="PF04014">
    <property type="entry name" value="MazE_antitoxin"/>
    <property type="match status" value="1"/>
</dbReference>
<dbReference type="InterPro" id="IPR037914">
    <property type="entry name" value="SpoVT-AbrB_sf"/>
</dbReference>
<accession>Q973J2</accession>
<dbReference type="SUPFAM" id="SSF89447">
    <property type="entry name" value="AbrB/MazE/MraZ-like"/>
    <property type="match status" value="1"/>
</dbReference>
<dbReference type="PANTHER" id="PTHR34860:SF6">
    <property type="entry name" value="REPRESSOR-LIKE PROTEIN SSO7C3"/>
    <property type="match status" value="1"/>
</dbReference>
<evidence type="ECO:0000313" key="3">
    <source>
        <dbReference type="Proteomes" id="UP000001015"/>
    </source>
</evidence>
<protein>
    <submittedName>
        <fullName evidence="2">Antitoxin</fullName>
    </submittedName>
</protein>
<evidence type="ECO:0000313" key="2">
    <source>
        <dbReference type="EMBL" id="BAB65920.1"/>
    </source>
</evidence>
<dbReference type="Gene3D" id="2.10.260.10">
    <property type="match status" value="1"/>
</dbReference>
<dbReference type="SMART" id="SM00966">
    <property type="entry name" value="SpoVT_AbrB"/>
    <property type="match status" value="1"/>
</dbReference>
<organism evidence="2 3">
    <name type="scientific">Sulfurisphaera tokodaii (strain DSM 16993 / JCM 10545 / NBRC 100140 / 7)</name>
    <name type="common">Sulfolobus tokodaii</name>
    <dbReference type="NCBI Taxonomy" id="273063"/>
    <lineage>
        <taxon>Archaea</taxon>
        <taxon>Thermoproteota</taxon>
        <taxon>Thermoprotei</taxon>
        <taxon>Sulfolobales</taxon>
        <taxon>Sulfolobaceae</taxon>
        <taxon>Sulfurisphaera</taxon>
    </lineage>
</organism>
<dbReference type="InterPro" id="IPR007159">
    <property type="entry name" value="SpoVT-AbrB_dom"/>
</dbReference>
<reference evidence="3" key="1">
    <citation type="journal article" date="2001" name="DNA Res.">
        <title>Complete genome sequence of an aerobic thermoacidophilic Crenarchaeon, Sulfolobus tokodaii strain7.</title>
        <authorList>
            <person name="Kawarabayasi Y."/>
            <person name="Hino Y."/>
            <person name="Horikawa H."/>
            <person name="Jin-no K."/>
            <person name="Takahashi M."/>
            <person name="Sekine M."/>
            <person name="Baba S."/>
            <person name="Ankai A."/>
            <person name="Kosugi H."/>
            <person name="Hosoyama A."/>
            <person name="Fukui S."/>
            <person name="Nagai Y."/>
            <person name="Nishijima K."/>
            <person name="Otsuka R."/>
            <person name="Nakazawa H."/>
            <person name="Takamiya M."/>
            <person name="Kato Y."/>
            <person name="Yoshizawa T."/>
            <person name="Tanaka T."/>
            <person name="Kudoh Y."/>
            <person name="Yamazaki J."/>
            <person name="Kushida N."/>
            <person name="Oguchi A."/>
            <person name="Aoki K."/>
            <person name="Masuda S."/>
            <person name="Yanagii M."/>
            <person name="Nishimura M."/>
            <person name="Yamagishi A."/>
            <person name="Oshima T."/>
            <person name="Kikuchi H."/>
        </authorList>
    </citation>
    <scope>NUCLEOTIDE SEQUENCE [LARGE SCALE GENOMIC DNA]</scope>
    <source>
        <strain evidence="3">DSM 16993 / JCM 10545 / NBRC 100140 / 7</strain>
    </source>
</reference>
<dbReference type="AlphaFoldDB" id="Q973J2"/>
<gene>
    <name evidence="2" type="primary">vapB7</name>
    <name evidence="2" type="ordered locus">STK_09065</name>
    <name evidence="2" type="ORF">STS102</name>
</gene>
<name>Q973J2_SULTO</name>
<proteinExistence type="predicted"/>
<dbReference type="GO" id="GO:0003677">
    <property type="term" value="F:DNA binding"/>
    <property type="evidence" value="ECO:0007669"/>
    <property type="project" value="InterPro"/>
</dbReference>
<dbReference type="STRING" id="273063.STK_09065"/>